<dbReference type="RefSeq" id="WP_246292612.1">
    <property type="nucleotide sequence ID" value="NZ_JACBZS010000001.1"/>
</dbReference>
<dbReference type="PANTHER" id="PTHR42110">
    <property type="entry name" value="L-ASPARAGINASE, PUTATIVE (AFU_ORTHOLOGUE AFUA_3G11890)-RELATED"/>
    <property type="match status" value="1"/>
</dbReference>
<dbReference type="AlphaFoldDB" id="A0A7Z0ILF4"/>
<organism evidence="1 2">
    <name type="scientific">Naumannella cuiyingiana</name>
    <dbReference type="NCBI Taxonomy" id="1347891"/>
    <lineage>
        <taxon>Bacteria</taxon>
        <taxon>Bacillati</taxon>
        <taxon>Actinomycetota</taxon>
        <taxon>Actinomycetes</taxon>
        <taxon>Propionibacteriales</taxon>
        <taxon>Propionibacteriaceae</taxon>
        <taxon>Naumannella</taxon>
    </lineage>
</organism>
<proteinExistence type="predicted"/>
<evidence type="ECO:0000313" key="1">
    <source>
        <dbReference type="EMBL" id="NYI71538.1"/>
    </source>
</evidence>
<dbReference type="InterPro" id="IPR010349">
    <property type="entry name" value="Asparaginase_II"/>
</dbReference>
<gene>
    <name evidence="1" type="ORF">GGQ54_002098</name>
</gene>
<name>A0A7Z0ILF4_9ACTN</name>
<dbReference type="Proteomes" id="UP000527616">
    <property type="component" value="Unassembled WGS sequence"/>
</dbReference>
<sequence>MRSESAPVVVQVVRNDLVESEHRARVVITAPGGAVEWSAGPVAEPMYPRSSSKPMQAVGMLRSRLDLDGELLALAGASHSGEDFHREGARQILAGVGLGPEVLQNIPDWPVDDDARIEWIRAGHGPEVIAMNCSGKHAAMIRTCVINDWPIENYRDPAHPLQVAIATAIAELAREPVGPAAVDGCGAPLFAISLTGLARAFGRTAAAADGPERKLAEAFRAYPEWASGTRRDEAALHRAIRGLVGKAGAEAVYAVGLPDGRGVALKIDDGSFRGRAPLMAATLRKLGYANATLDAQLAVPVLGHGEPVGELRVRL</sequence>
<dbReference type="PANTHER" id="PTHR42110:SF1">
    <property type="entry name" value="L-ASPARAGINASE, PUTATIVE (AFU_ORTHOLOGUE AFUA_3G11890)-RELATED"/>
    <property type="match status" value="1"/>
</dbReference>
<keyword evidence="2" id="KW-1185">Reference proteome</keyword>
<evidence type="ECO:0000313" key="2">
    <source>
        <dbReference type="Proteomes" id="UP000527616"/>
    </source>
</evidence>
<protein>
    <submittedName>
        <fullName evidence="1">L-asparaginase II</fullName>
    </submittedName>
</protein>
<comment type="caution">
    <text evidence="1">The sequence shown here is derived from an EMBL/GenBank/DDBJ whole genome shotgun (WGS) entry which is preliminary data.</text>
</comment>
<accession>A0A7Z0ILF4</accession>
<dbReference type="EMBL" id="JACBZS010000001">
    <property type="protein sequence ID" value="NYI71538.1"/>
    <property type="molecule type" value="Genomic_DNA"/>
</dbReference>
<dbReference type="Pfam" id="PF06089">
    <property type="entry name" value="Asparaginase_II"/>
    <property type="match status" value="1"/>
</dbReference>
<reference evidence="1 2" key="1">
    <citation type="submission" date="2020-07" db="EMBL/GenBank/DDBJ databases">
        <title>Sequencing the genomes of 1000 actinobacteria strains.</title>
        <authorList>
            <person name="Klenk H.-P."/>
        </authorList>
    </citation>
    <scope>NUCLEOTIDE SEQUENCE [LARGE SCALE GENOMIC DNA]</scope>
    <source>
        <strain evidence="1 2">DSM 103164</strain>
    </source>
</reference>